<evidence type="ECO:0000256" key="12">
    <source>
        <dbReference type="PROSITE-ProRule" id="PRU00309"/>
    </source>
</evidence>
<feature type="domain" description="THAP-type" evidence="14">
    <location>
        <begin position="1"/>
        <end position="93"/>
    </location>
</feature>
<dbReference type="Gene3D" id="6.20.210.20">
    <property type="entry name" value="THAP domain"/>
    <property type="match status" value="1"/>
</dbReference>
<evidence type="ECO:0000256" key="8">
    <source>
        <dbReference type="ARBA" id="ARBA00023125"/>
    </source>
</evidence>
<name>A0AAJ7N7I1_9HYME</name>
<dbReference type="GO" id="GO:0005654">
    <property type="term" value="C:nucleoplasm"/>
    <property type="evidence" value="ECO:0007669"/>
    <property type="project" value="UniProtKB-SubCell"/>
</dbReference>
<dbReference type="InterPro" id="IPR006612">
    <property type="entry name" value="THAP_Znf"/>
</dbReference>
<keyword evidence="9" id="KW-0804">Transcription</keyword>
<evidence type="ECO:0000256" key="2">
    <source>
        <dbReference type="ARBA" id="ARBA00006177"/>
    </source>
</evidence>
<evidence type="ECO:0000313" key="16">
    <source>
        <dbReference type="RefSeq" id="XP_017881576.1"/>
    </source>
</evidence>
<comment type="similarity">
    <text evidence="2">Belongs to the THAP1 family.</text>
</comment>
<sequence length="485" mass="55559">MPWCVVKKCVSNNDKQSDKISTFKVPNDQDLREKWRVAIGVNILRSSHRVCELHFEEHLVIKDYIHRTKDGHIIAQVPLKHHHLKAGAVPAIFKRNDLLRERSPPKFQKCINDIMLDHCYATKRISECLQNVDRFDISVAKSAERSKDDIDSRMQEETSCNVISSIKTETTDCDKDAAQKKGVLEENPQDICKVEAENNFNYAIDVDSSCPLTTNKIECSRVVDDSISKSEERRDNVTCEKPVQTHNNAVNGIRINSTQFCINVTFNFSTPCKLLKCSGNNTVENDVEIKLPKPWGLQKSVIGKEEVLIFTYVVESTDSGIQTHIFEKSVLIKSSREIIYEVFSRKVNVSESKLPKILNDFKILPEILKKFKDFKICKGVPDTIPNFFQTSVSRTVTGMDIRHKDCSLLSYNCEKCRSCKVYSTSIARSLKQSKQKKEVIRVSSSKNATEQCKIKALRNKIKRQQEHRRRLKFKLSLLTDAIADR</sequence>
<keyword evidence="10" id="KW-0539">Nucleus</keyword>
<evidence type="ECO:0000256" key="3">
    <source>
        <dbReference type="ARBA" id="ARBA00022723"/>
    </source>
</evidence>
<proteinExistence type="inferred from homology"/>
<keyword evidence="7 13" id="KW-0175">Coiled coil</keyword>
<evidence type="ECO:0000256" key="7">
    <source>
        <dbReference type="ARBA" id="ARBA00023054"/>
    </source>
</evidence>
<keyword evidence="8 12" id="KW-0238">DNA-binding</keyword>
<evidence type="ECO:0000259" key="14">
    <source>
        <dbReference type="PROSITE" id="PS50950"/>
    </source>
</evidence>
<dbReference type="PROSITE" id="PS50950">
    <property type="entry name" value="ZF_THAP"/>
    <property type="match status" value="1"/>
</dbReference>
<accession>A0AAJ7N7I1</accession>
<dbReference type="Pfam" id="PF05485">
    <property type="entry name" value="THAP"/>
    <property type="match status" value="1"/>
</dbReference>
<evidence type="ECO:0000256" key="4">
    <source>
        <dbReference type="ARBA" id="ARBA00022771"/>
    </source>
</evidence>
<dbReference type="PANTHER" id="PTHR46600">
    <property type="entry name" value="THAP DOMAIN-CONTAINING"/>
    <property type="match status" value="1"/>
</dbReference>
<keyword evidence="3" id="KW-0479">Metal-binding</keyword>
<keyword evidence="11" id="KW-0131">Cell cycle</keyword>
<dbReference type="InterPro" id="IPR026516">
    <property type="entry name" value="THAP1/10"/>
</dbReference>
<keyword evidence="4 12" id="KW-0863">Zinc-finger</keyword>
<dbReference type="GO" id="GO:0008270">
    <property type="term" value="F:zinc ion binding"/>
    <property type="evidence" value="ECO:0007669"/>
    <property type="project" value="UniProtKB-KW"/>
</dbReference>
<evidence type="ECO:0000256" key="9">
    <source>
        <dbReference type="ARBA" id="ARBA00023163"/>
    </source>
</evidence>
<evidence type="ECO:0000256" key="10">
    <source>
        <dbReference type="ARBA" id="ARBA00023242"/>
    </source>
</evidence>
<reference evidence="16" key="1">
    <citation type="submission" date="2025-08" db="UniProtKB">
        <authorList>
            <consortium name="RefSeq"/>
        </authorList>
    </citation>
    <scope>IDENTIFICATION</scope>
    <source>
        <tissue evidence="16">Whole body</tissue>
    </source>
</reference>
<keyword evidence="15" id="KW-1185">Reference proteome</keyword>
<evidence type="ECO:0000256" key="1">
    <source>
        <dbReference type="ARBA" id="ARBA00004642"/>
    </source>
</evidence>
<evidence type="ECO:0000256" key="6">
    <source>
        <dbReference type="ARBA" id="ARBA00023015"/>
    </source>
</evidence>
<dbReference type="RefSeq" id="XP_017881576.1">
    <property type="nucleotide sequence ID" value="XM_018026087.2"/>
</dbReference>
<dbReference type="GeneID" id="108625802"/>
<evidence type="ECO:0000256" key="5">
    <source>
        <dbReference type="ARBA" id="ARBA00022833"/>
    </source>
</evidence>
<dbReference type="InterPro" id="IPR038441">
    <property type="entry name" value="THAP_Znf_sf"/>
</dbReference>
<organism evidence="15 16">
    <name type="scientific">Ceratina calcarata</name>
    <dbReference type="NCBI Taxonomy" id="156304"/>
    <lineage>
        <taxon>Eukaryota</taxon>
        <taxon>Metazoa</taxon>
        <taxon>Ecdysozoa</taxon>
        <taxon>Arthropoda</taxon>
        <taxon>Hexapoda</taxon>
        <taxon>Insecta</taxon>
        <taxon>Pterygota</taxon>
        <taxon>Neoptera</taxon>
        <taxon>Endopterygota</taxon>
        <taxon>Hymenoptera</taxon>
        <taxon>Apocrita</taxon>
        <taxon>Aculeata</taxon>
        <taxon>Apoidea</taxon>
        <taxon>Anthophila</taxon>
        <taxon>Apidae</taxon>
        <taxon>Ceratina</taxon>
        <taxon>Zadontomerus</taxon>
    </lineage>
</organism>
<protein>
    <submittedName>
        <fullName evidence="16">Uncharacterized protein LOC108625802 isoform X1</fullName>
    </submittedName>
</protein>
<gene>
    <name evidence="16" type="primary">LOC108625802</name>
</gene>
<comment type="subcellular location">
    <subcellularLocation>
        <location evidence="1">Nucleus</location>
        <location evidence="1">Nucleoplasm</location>
    </subcellularLocation>
</comment>
<evidence type="ECO:0000313" key="15">
    <source>
        <dbReference type="Proteomes" id="UP000694925"/>
    </source>
</evidence>
<dbReference type="KEGG" id="ccal:108625802"/>
<dbReference type="SMART" id="SM00692">
    <property type="entry name" value="DM3"/>
    <property type="match status" value="1"/>
</dbReference>
<dbReference type="SMART" id="SM00980">
    <property type="entry name" value="THAP"/>
    <property type="match status" value="1"/>
</dbReference>
<dbReference type="Proteomes" id="UP000694925">
    <property type="component" value="Unplaced"/>
</dbReference>
<keyword evidence="6" id="KW-0805">Transcription regulation</keyword>
<keyword evidence="5" id="KW-0862">Zinc</keyword>
<dbReference type="PANTHER" id="PTHR46600:SF1">
    <property type="entry name" value="THAP DOMAIN-CONTAINING PROTEIN 1"/>
    <property type="match status" value="1"/>
</dbReference>
<dbReference type="GO" id="GO:0043565">
    <property type="term" value="F:sequence-specific DNA binding"/>
    <property type="evidence" value="ECO:0007669"/>
    <property type="project" value="InterPro"/>
</dbReference>
<dbReference type="SUPFAM" id="SSF57716">
    <property type="entry name" value="Glucocorticoid receptor-like (DNA-binding domain)"/>
    <property type="match status" value="1"/>
</dbReference>
<evidence type="ECO:0000256" key="13">
    <source>
        <dbReference type="SAM" id="Coils"/>
    </source>
</evidence>
<feature type="coiled-coil region" evidence="13">
    <location>
        <begin position="447"/>
        <end position="474"/>
    </location>
</feature>
<evidence type="ECO:0000256" key="11">
    <source>
        <dbReference type="ARBA" id="ARBA00023306"/>
    </source>
</evidence>
<dbReference type="AlphaFoldDB" id="A0AAJ7N7I1"/>